<keyword evidence="2" id="KW-0732">Signal</keyword>
<feature type="chain" id="PRO_5046898254" description="DUF5666 domain-containing protein" evidence="2">
    <location>
        <begin position="23"/>
        <end position="164"/>
    </location>
</feature>
<gene>
    <name evidence="3" type="ORF">KOI35_29640</name>
</gene>
<reference evidence="3 4" key="1">
    <citation type="submission" date="2021-06" db="EMBL/GenBank/DDBJ databases">
        <title>Actinoplanes lichenicola sp. nov., and Actinoplanes ovalisporus sp. nov., isolated from lichen in Thailand.</title>
        <authorList>
            <person name="Saeng-In P."/>
            <person name="Kanchanasin P."/>
            <person name="Yuki M."/>
            <person name="Kudo T."/>
            <person name="Ohkuma M."/>
            <person name="Phongsopitanun W."/>
            <person name="Tanasupawat S."/>
        </authorList>
    </citation>
    <scope>NUCLEOTIDE SEQUENCE [LARGE SCALE GENOMIC DNA]</scope>
    <source>
        <strain evidence="3 4">NBRC 110975</strain>
    </source>
</reference>
<accession>A0ABS5YW64</accession>
<feature type="region of interest" description="Disordered" evidence="1">
    <location>
        <begin position="21"/>
        <end position="90"/>
    </location>
</feature>
<dbReference type="EMBL" id="JAHKKG010000009">
    <property type="protein sequence ID" value="MBU2667682.1"/>
    <property type="molecule type" value="Genomic_DNA"/>
</dbReference>
<evidence type="ECO:0000313" key="3">
    <source>
        <dbReference type="EMBL" id="MBU2667682.1"/>
    </source>
</evidence>
<protein>
    <recommendedName>
        <fullName evidence="5">DUF5666 domain-containing protein</fullName>
    </recommendedName>
</protein>
<organism evidence="3 4">
    <name type="scientific">Paractinoplanes bogorensis</name>
    <dbReference type="NCBI Taxonomy" id="1610840"/>
    <lineage>
        <taxon>Bacteria</taxon>
        <taxon>Bacillati</taxon>
        <taxon>Actinomycetota</taxon>
        <taxon>Actinomycetes</taxon>
        <taxon>Micromonosporales</taxon>
        <taxon>Micromonosporaceae</taxon>
        <taxon>Paractinoplanes</taxon>
    </lineage>
</organism>
<dbReference type="RefSeq" id="WP_215791918.1">
    <property type="nucleotide sequence ID" value="NZ_JAHKKG010000009.1"/>
</dbReference>
<dbReference type="PROSITE" id="PS51257">
    <property type="entry name" value="PROKAR_LIPOPROTEIN"/>
    <property type="match status" value="1"/>
</dbReference>
<comment type="caution">
    <text evidence="3">The sequence shown here is derived from an EMBL/GenBank/DDBJ whole genome shotgun (WGS) entry which is preliminary data.</text>
</comment>
<evidence type="ECO:0008006" key="5">
    <source>
        <dbReference type="Google" id="ProtNLM"/>
    </source>
</evidence>
<evidence type="ECO:0000313" key="4">
    <source>
        <dbReference type="Proteomes" id="UP001519654"/>
    </source>
</evidence>
<proteinExistence type="predicted"/>
<evidence type="ECO:0000256" key="2">
    <source>
        <dbReference type="SAM" id="SignalP"/>
    </source>
</evidence>
<name>A0ABS5YW64_9ACTN</name>
<evidence type="ECO:0000256" key="1">
    <source>
        <dbReference type="SAM" id="MobiDB-lite"/>
    </source>
</evidence>
<feature type="signal peptide" evidence="2">
    <location>
        <begin position="1"/>
        <end position="22"/>
    </location>
</feature>
<feature type="compositionally biased region" description="Low complexity" evidence="1">
    <location>
        <begin position="27"/>
        <end position="51"/>
    </location>
</feature>
<dbReference type="Proteomes" id="UP001519654">
    <property type="component" value="Unassembled WGS sequence"/>
</dbReference>
<sequence>MLRSTAGALMVALLLVGGCSRSSDETPAAAPVAAAPVASGAVPSAPGAVAPTDLPAPDWTVPPGQPVDSDSSPLPPPTRAPGVKAPNPADLRVGWLTATVTKGGSGPCYGVTAEDGVAWSLYSKKSVPLAKGDHVKARITPGKTPVDCGSGKPATLVRVLIGKD</sequence>
<keyword evidence="4" id="KW-1185">Reference proteome</keyword>